<accession>A0A507E138</accession>
<dbReference type="Pfam" id="PF03637">
    <property type="entry name" value="Mob1_phocein"/>
    <property type="match status" value="1"/>
</dbReference>
<protein>
    <recommendedName>
        <fullName evidence="5">Maintenance of ploidy protein mob2</fullName>
    </recommendedName>
</protein>
<evidence type="ECO:0000313" key="3">
    <source>
        <dbReference type="EMBL" id="TPX57506.1"/>
    </source>
</evidence>
<feature type="binding site" evidence="1">
    <location>
        <position position="175"/>
    </location>
    <ligand>
        <name>Zn(2+)</name>
        <dbReference type="ChEBI" id="CHEBI:29105"/>
    </ligand>
</feature>
<evidence type="ECO:0008006" key="5">
    <source>
        <dbReference type="Google" id="ProtNLM"/>
    </source>
</evidence>
<feature type="binding site" evidence="1">
    <location>
        <position position="170"/>
    </location>
    <ligand>
        <name>Zn(2+)</name>
        <dbReference type="ChEBI" id="CHEBI:29105"/>
    </ligand>
</feature>
<keyword evidence="2" id="KW-0812">Transmembrane</keyword>
<dbReference type="SMART" id="SM01388">
    <property type="entry name" value="Mob1_phocein"/>
    <property type="match status" value="1"/>
</dbReference>
<dbReference type="AlphaFoldDB" id="A0A507E138"/>
<dbReference type="STRING" id="246404.A0A507E138"/>
<gene>
    <name evidence="3" type="ORF">CcCBS67573_g09245</name>
</gene>
<proteinExistence type="predicted"/>
<dbReference type="PANTHER" id="PTHR22599">
    <property type="entry name" value="MPS ONE BINDER KINASE ACTIVATOR-LIKE MOB"/>
    <property type="match status" value="1"/>
</dbReference>
<dbReference type="Gene3D" id="1.20.140.30">
    <property type="entry name" value="MOB kinase activator"/>
    <property type="match status" value="1"/>
</dbReference>
<feature type="binding site" evidence="1">
    <location>
        <position position="95"/>
    </location>
    <ligand>
        <name>Zn(2+)</name>
        <dbReference type="ChEBI" id="CHEBI:29105"/>
    </ligand>
</feature>
<dbReference type="SUPFAM" id="SSF101152">
    <property type="entry name" value="Mob1/phocein"/>
    <property type="match status" value="1"/>
</dbReference>
<dbReference type="EMBL" id="QEAP01000766">
    <property type="protein sequence ID" value="TPX57506.1"/>
    <property type="molecule type" value="Genomic_DNA"/>
</dbReference>
<dbReference type="InterPro" id="IPR005301">
    <property type="entry name" value="MOB_kinase_act_fam"/>
</dbReference>
<organism evidence="3 4">
    <name type="scientific">Chytriomyces confervae</name>
    <dbReference type="NCBI Taxonomy" id="246404"/>
    <lineage>
        <taxon>Eukaryota</taxon>
        <taxon>Fungi</taxon>
        <taxon>Fungi incertae sedis</taxon>
        <taxon>Chytridiomycota</taxon>
        <taxon>Chytridiomycota incertae sedis</taxon>
        <taxon>Chytridiomycetes</taxon>
        <taxon>Chytridiales</taxon>
        <taxon>Chytriomycetaceae</taxon>
        <taxon>Chytriomyces</taxon>
    </lineage>
</organism>
<dbReference type="OrthoDB" id="8170117at2759"/>
<reference evidence="3 4" key="1">
    <citation type="journal article" date="2019" name="Sci. Rep.">
        <title>Comparative genomics of chytrid fungi reveal insights into the obligate biotrophic and pathogenic lifestyle of Synchytrium endobioticum.</title>
        <authorList>
            <person name="van de Vossenberg B.T.L.H."/>
            <person name="Warris S."/>
            <person name="Nguyen H.D.T."/>
            <person name="van Gent-Pelzer M.P.E."/>
            <person name="Joly D.L."/>
            <person name="van de Geest H.C."/>
            <person name="Bonants P.J.M."/>
            <person name="Smith D.S."/>
            <person name="Levesque C.A."/>
            <person name="van der Lee T.A.J."/>
        </authorList>
    </citation>
    <scope>NUCLEOTIDE SEQUENCE [LARGE SCALE GENOMIC DNA]</scope>
    <source>
        <strain evidence="3 4">CBS 675.73</strain>
    </source>
</reference>
<dbReference type="InterPro" id="IPR036703">
    <property type="entry name" value="MOB_kinase_act_sf"/>
</dbReference>
<sequence>MNFFSASSPSNAAARVYLQPDFVQASLVKGNFRQICALPKYMDLNEWYAVVLLFFILVHLTLVIKHRLAVNILDFFYYTNLFYESVAEFCTVHNCPNMSAGANIEYSWTDSKGKSVKLPAPQYVDYFMTWTQSILNDQSVFPTKAGIEFPPNFLVTLKAIYKHIMRVFVHMYSAHVHQIQVLNLQSHLNTLFAHLLCFGREFDLLERKDLVSVQDFVSALDALYGLNLGK</sequence>
<comment type="caution">
    <text evidence="3">The sequence shown here is derived from an EMBL/GenBank/DDBJ whole genome shotgun (WGS) entry which is preliminary data.</text>
</comment>
<feature type="binding site" evidence="1">
    <location>
        <position position="90"/>
    </location>
    <ligand>
        <name>Zn(2+)</name>
        <dbReference type="ChEBI" id="CHEBI:29105"/>
    </ligand>
</feature>
<keyword evidence="2" id="KW-1133">Transmembrane helix</keyword>
<name>A0A507E138_9FUNG</name>
<keyword evidence="4" id="KW-1185">Reference proteome</keyword>
<dbReference type="Proteomes" id="UP000320333">
    <property type="component" value="Unassembled WGS sequence"/>
</dbReference>
<evidence type="ECO:0000313" key="4">
    <source>
        <dbReference type="Proteomes" id="UP000320333"/>
    </source>
</evidence>
<feature type="transmembrane region" description="Helical" evidence="2">
    <location>
        <begin position="47"/>
        <end position="64"/>
    </location>
</feature>
<keyword evidence="1" id="KW-0862">Zinc</keyword>
<keyword evidence="2" id="KW-0472">Membrane</keyword>
<keyword evidence="1" id="KW-0479">Metal-binding</keyword>
<evidence type="ECO:0000256" key="1">
    <source>
        <dbReference type="PIRSR" id="PIRSR605301-1"/>
    </source>
</evidence>
<evidence type="ECO:0000256" key="2">
    <source>
        <dbReference type="SAM" id="Phobius"/>
    </source>
</evidence>